<dbReference type="Gene3D" id="3.40.50.360">
    <property type="match status" value="1"/>
</dbReference>
<feature type="region of interest" description="Disordered" evidence="2">
    <location>
        <begin position="1"/>
        <end position="49"/>
    </location>
</feature>
<dbReference type="GO" id="GO:0003955">
    <property type="term" value="F:NAD(P)H dehydrogenase (quinone) activity"/>
    <property type="evidence" value="ECO:0007669"/>
    <property type="project" value="InterPro"/>
</dbReference>
<dbReference type="PANTHER" id="PTHR30546:SF23">
    <property type="entry name" value="FLAVOPROTEIN-LIKE PROTEIN YCP4-RELATED"/>
    <property type="match status" value="1"/>
</dbReference>
<keyword evidence="5" id="KW-1185">Reference proteome</keyword>
<sequence length="253" mass="26352">MCFPGKRFKKNHSDDPESAKAPASAAPAPTTTPAPAPAPAPATQTAPETTMSSPKVAIIIYSLYGHIAKLAEGVKAGITAAGGSATIYQIAETLPEEVLVKMHAPPKPAYPILEPTDLPQFDAFILGIPTRYGNFPAQWKAFWDATGGLWGSGALSGKYVSAFVSSASPGGGQEATIIASLSTFVHHGLIFVPLGYAKAFAQLTNVSEVRGGSPWGAGTFAGGDGSRQPSALELEVAEIQGKHFWETVSKVKF</sequence>
<feature type="compositionally biased region" description="Pro residues" evidence="2">
    <location>
        <begin position="30"/>
        <end position="40"/>
    </location>
</feature>
<dbReference type="NCBIfam" id="NF002999">
    <property type="entry name" value="PRK03767.1"/>
    <property type="match status" value="1"/>
</dbReference>
<dbReference type="GO" id="GO:0016020">
    <property type="term" value="C:membrane"/>
    <property type="evidence" value="ECO:0007669"/>
    <property type="project" value="TreeGrafter"/>
</dbReference>
<dbReference type="EMBL" id="MNAD01000630">
    <property type="protein sequence ID" value="OJT11509.1"/>
    <property type="molecule type" value="Genomic_DNA"/>
</dbReference>
<reference evidence="4 5" key="1">
    <citation type="submission" date="2016-10" db="EMBL/GenBank/DDBJ databases">
        <title>Genome sequence of the basidiomycete white-rot fungus Trametes pubescens.</title>
        <authorList>
            <person name="Makela M.R."/>
            <person name="Granchi Z."/>
            <person name="Peng M."/>
            <person name="De Vries R.P."/>
            <person name="Grigoriev I."/>
            <person name="Riley R."/>
            <person name="Hilden K."/>
        </authorList>
    </citation>
    <scope>NUCLEOTIDE SEQUENCE [LARGE SCALE GENOMIC DNA]</scope>
    <source>
        <strain evidence="4 5">FBCC735</strain>
    </source>
</reference>
<protein>
    <submittedName>
        <fullName evidence="4">Protoplast secreted protein 2</fullName>
    </submittedName>
</protein>
<evidence type="ECO:0000313" key="4">
    <source>
        <dbReference type="EMBL" id="OJT11509.1"/>
    </source>
</evidence>
<organism evidence="4 5">
    <name type="scientific">Trametes pubescens</name>
    <name type="common">White-rot fungus</name>
    <dbReference type="NCBI Taxonomy" id="154538"/>
    <lineage>
        <taxon>Eukaryota</taxon>
        <taxon>Fungi</taxon>
        <taxon>Dikarya</taxon>
        <taxon>Basidiomycota</taxon>
        <taxon>Agaricomycotina</taxon>
        <taxon>Agaricomycetes</taxon>
        <taxon>Polyporales</taxon>
        <taxon>Polyporaceae</taxon>
        <taxon>Trametes</taxon>
    </lineage>
</organism>
<evidence type="ECO:0000256" key="2">
    <source>
        <dbReference type="SAM" id="MobiDB-lite"/>
    </source>
</evidence>
<comment type="caution">
    <text evidence="4">The sequence shown here is derived from an EMBL/GenBank/DDBJ whole genome shotgun (WGS) entry which is preliminary data.</text>
</comment>
<dbReference type="STRING" id="154538.A0A1M2VV68"/>
<feature type="domain" description="Flavodoxin-like" evidence="3">
    <location>
        <begin position="56"/>
        <end position="244"/>
    </location>
</feature>
<accession>A0A1M2VV68</accession>
<feature type="compositionally biased region" description="Low complexity" evidence="2">
    <location>
        <begin position="19"/>
        <end position="29"/>
    </location>
</feature>
<dbReference type="OrthoDB" id="504689at2759"/>
<comment type="similarity">
    <text evidence="1">Belongs to the WrbA family.</text>
</comment>
<dbReference type="PROSITE" id="PS50902">
    <property type="entry name" value="FLAVODOXIN_LIKE"/>
    <property type="match status" value="1"/>
</dbReference>
<dbReference type="FunFam" id="3.40.50.360:FF:000001">
    <property type="entry name" value="NAD(P)H dehydrogenase (Quinone) FQR1-like"/>
    <property type="match status" value="1"/>
</dbReference>
<dbReference type="InterPro" id="IPR008254">
    <property type="entry name" value="Flavodoxin/NO_synth"/>
</dbReference>
<dbReference type="InterPro" id="IPR005025">
    <property type="entry name" value="FMN_Rdtase-like_dom"/>
</dbReference>
<dbReference type="InterPro" id="IPR029039">
    <property type="entry name" value="Flavoprotein-like_sf"/>
</dbReference>
<dbReference type="GO" id="GO:0010181">
    <property type="term" value="F:FMN binding"/>
    <property type="evidence" value="ECO:0007669"/>
    <property type="project" value="InterPro"/>
</dbReference>
<dbReference type="SUPFAM" id="SSF52218">
    <property type="entry name" value="Flavoproteins"/>
    <property type="match status" value="1"/>
</dbReference>
<dbReference type="AlphaFoldDB" id="A0A1M2VV68"/>
<feature type="compositionally biased region" description="Basic residues" evidence="2">
    <location>
        <begin position="1"/>
        <end position="10"/>
    </location>
</feature>
<dbReference type="InterPro" id="IPR010089">
    <property type="entry name" value="Flavoprotein_WrbA-like"/>
</dbReference>
<evidence type="ECO:0000256" key="1">
    <source>
        <dbReference type="ARBA" id="ARBA00006961"/>
    </source>
</evidence>
<dbReference type="NCBIfam" id="TIGR01755">
    <property type="entry name" value="flav_wrbA"/>
    <property type="match status" value="1"/>
</dbReference>
<dbReference type="OMA" id="KFADGNP"/>
<dbReference type="PANTHER" id="PTHR30546">
    <property type="entry name" value="FLAVODOXIN-RELATED PROTEIN WRBA-RELATED"/>
    <property type="match status" value="1"/>
</dbReference>
<name>A0A1M2VV68_TRAPU</name>
<dbReference type="Proteomes" id="UP000184267">
    <property type="component" value="Unassembled WGS sequence"/>
</dbReference>
<evidence type="ECO:0000313" key="5">
    <source>
        <dbReference type="Proteomes" id="UP000184267"/>
    </source>
</evidence>
<proteinExistence type="inferred from homology"/>
<dbReference type="Pfam" id="PF03358">
    <property type="entry name" value="FMN_red"/>
    <property type="match status" value="1"/>
</dbReference>
<gene>
    <name evidence="4" type="ORF">TRAPUB_11981</name>
</gene>
<evidence type="ECO:0000259" key="3">
    <source>
        <dbReference type="PROSITE" id="PS50902"/>
    </source>
</evidence>